<gene>
    <name evidence="2" type="ORF">MM415A01525_0003</name>
</gene>
<proteinExistence type="predicted"/>
<dbReference type="Pfam" id="PF05136">
    <property type="entry name" value="Phage_portal_2"/>
    <property type="match status" value="1"/>
</dbReference>
<dbReference type="GO" id="GO:0005198">
    <property type="term" value="F:structural molecule activity"/>
    <property type="evidence" value="ECO:0007669"/>
    <property type="project" value="InterPro"/>
</dbReference>
<name>A0A6M3K3Y5_9ZZZZ</name>
<feature type="compositionally biased region" description="Acidic residues" evidence="1">
    <location>
        <begin position="546"/>
        <end position="559"/>
    </location>
</feature>
<dbReference type="AlphaFoldDB" id="A0A6M3K3Y5"/>
<accession>A0A6M3K3Y5</accession>
<feature type="region of interest" description="Disordered" evidence="1">
    <location>
        <begin position="538"/>
        <end position="569"/>
    </location>
</feature>
<dbReference type="NCBIfam" id="TIGR01539">
    <property type="entry name" value="portal_lambda"/>
    <property type="match status" value="1"/>
</dbReference>
<dbReference type="EMBL" id="MT142221">
    <property type="protein sequence ID" value="QJA76371.1"/>
    <property type="molecule type" value="Genomic_DNA"/>
</dbReference>
<reference evidence="2" key="1">
    <citation type="submission" date="2020-03" db="EMBL/GenBank/DDBJ databases">
        <title>The deep terrestrial virosphere.</title>
        <authorList>
            <person name="Holmfeldt K."/>
            <person name="Nilsson E."/>
            <person name="Simone D."/>
            <person name="Lopez-Fernandez M."/>
            <person name="Wu X."/>
            <person name="de Brujin I."/>
            <person name="Lundin D."/>
            <person name="Andersson A."/>
            <person name="Bertilsson S."/>
            <person name="Dopson M."/>
        </authorList>
    </citation>
    <scope>NUCLEOTIDE SEQUENCE</scope>
    <source>
        <strain evidence="2">MM415A01525</strain>
    </source>
</reference>
<sequence length="569" mass="64923">MGWLSGARNFVSLSNLAPIYYKRREVAKLEAEIAKARLTRLKSFYDKSSNRTNRDNIRSFDAVKGDRFNYDITGLTEDADSALQGNNKALRQYVRELEYNNGNVAGPIQRLADHVIGTGLQFQSRVLADKENIKMLNIPRIGETTAESFNFWFEKWFSIWAKKKNADYKQTSTWSEMQHLIELALIRDGEVLVIARTSDKANRLIPYCIEVVEIDRLSTPMDMKNDPKIRNGIKVDDEGAPSAYFISKQHPGSRFGFGLKSSEYSEIPKYSENGTEQVMHLFSVLRPEQTRGFSQLASGLKDIQNAVRYQEAEMFCALEDACMFGIVTTTSAGQYNNNTTIPDPNNPNNRIHEFSPNTIKYLNNDEKMDVNKPSRPNDKFDEIIQSFFRGPANGLNIPPEVFMQNWRGMNYSNARTVLIQFYYMCRMKQKYMVSHLCSPVQEGVFKDLILKGMISAPGWEYRLDDYLSAEWIPPKRDWVDPVKEPTGKMIELELGSVTPAGISAASGGDFETNAEITAHNLKFKKDLEIKYGIKFPSSSQNIKEEEKEEEEEEDEETGTNDDVKKTKKG</sequence>
<dbReference type="InterPro" id="IPR006429">
    <property type="entry name" value="Phage_lambda_portal"/>
</dbReference>
<evidence type="ECO:0000256" key="1">
    <source>
        <dbReference type="SAM" id="MobiDB-lite"/>
    </source>
</evidence>
<protein>
    <submittedName>
        <fullName evidence="2">Putative portal protein</fullName>
    </submittedName>
</protein>
<evidence type="ECO:0000313" key="2">
    <source>
        <dbReference type="EMBL" id="QJA76371.1"/>
    </source>
</evidence>
<dbReference type="GO" id="GO:0019068">
    <property type="term" value="P:virion assembly"/>
    <property type="evidence" value="ECO:0007669"/>
    <property type="project" value="InterPro"/>
</dbReference>
<organism evidence="2">
    <name type="scientific">viral metagenome</name>
    <dbReference type="NCBI Taxonomy" id="1070528"/>
    <lineage>
        <taxon>unclassified sequences</taxon>
        <taxon>metagenomes</taxon>
        <taxon>organismal metagenomes</taxon>
    </lineage>
</organism>